<dbReference type="Gene3D" id="3.30.360.10">
    <property type="entry name" value="Dihydrodipicolinate Reductase, domain 2"/>
    <property type="match status" value="1"/>
</dbReference>
<dbReference type="Pfam" id="PF01408">
    <property type="entry name" value="GFO_IDH_MocA"/>
    <property type="match status" value="1"/>
</dbReference>
<feature type="domain" description="Gfo/Idh/MocA-like oxidoreductase N-terminal" evidence="1">
    <location>
        <begin position="4"/>
        <end position="118"/>
    </location>
</feature>
<dbReference type="SUPFAM" id="SSF55347">
    <property type="entry name" value="Glyceraldehyde-3-phosphate dehydrogenase-like, C-terminal domain"/>
    <property type="match status" value="1"/>
</dbReference>
<reference evidence="3 4" key="1">
    <citation type="submission" date="2021-06" db="EMBL/GenBank/DDBJ databases">
        <title>FDA dAtabase for Regulatory Grade micrObial Sequences (FDA-ARGOS): Supporting development and validation of Infectious Disease Dx tests.</title>
        <authorList>
            <person name="Sproer C."/>
            <person name="Gronow S."/>
            <person name="Severitt S."/>
            <person name="Schroder I."/>
            <person name="Tallon L."/>
            <person name="Sadzewicz L."/>
            <person name="Zhao X."/>
            <person name="Boylan J."/>
            <person name="Ott S."/>
            <person name="Bowen H."/>
            <person name="Vavikolanu K."/>
            <person name="Mehta A."/>
            <person name="Aluvathingal J."/>
            <person name="Nadendla S."/>
            <person name="Lowell S."/>
            <person name="Myers T."/>
            <person name="Yan Y."/>
        </authorList>
    </citation>
    <scope>NUCLEOTIDE SEQUENCE [LARGE SCALE GENOMIC DNA]</scope>
    <source>
        <strain evidence="3 4">FDAARGOS 1425</strain>
    </source>
</reference>
<dbReference type="Proteomes" id="UP000683520">
    <property type="component" value="Chromosome"/>
</dbReference>
<keyword evidence="4" id="KW-1185">Reference proteome</keyword>
<dbReference type="RefSeq" id="WP_070453462.1">
    <property type="nucleotide sequence ID" value="NZ_CP047198.1"/>
</dbReference>
<dbReference type="GeneID" id="92748837"/>
<dbReference type="InterPro" id="IPR055170">
    <property type="entry name" value="GFO_IDH_MocA-like_dom"/>
</dbReference>
<organism evidence="3 4">
    <name type="scientific">Corynebacterium coyleae</name>
    <dbReference type="NCBI Taxonomy" id="53374"/>
    <lineage>
        <taxon>Bacteria</taxon>
        <taxon>Bacillati</taxon>
        <taxon>Actinomycetota</taxon>
        <taxon>Actinomycetes</taxon>
        <taxon>Mycobacteriales</taxon>
        <taxon>Corynebacteriaceae</taxon>
        <taxon>Corynebacterium</taxon>
    </lineage>
</organism>
<dbReference type="SUPFAM" id="SSF51735">
    <property type="entry name" value="NAD(P)-binding Rossmann-fold domains"/>
    <property type="match status" value="1"/>
</dbReference>
<sequence>MADLRYGVVGLGSMGRHHVRNIRSLDGAELIAVADPFGDKFGVAGDTPLFTDVAQVIDAGVDAVVVAVPTSEHHAVAKQLIENGIHVLVEKPLAATIEEARELTGLVEEHGVVGAVGYVERCNPAIRAMREKIEEGLLGQIHQIATVRQSPFPARIKDVGVVKDLATHDLDLTAWVAKSEYQSISATTNNASGRDYEDFVSINGILANGVIVNHLVNWMSPYKERKTVVTGENGALVAETVLGDLTYYKNGIDEIEWDQISNFRGVSEGEVIRYAISKPEPLSVEHRAFRDAVVNGKPGIVTFAEGLRTMRVVEAALESANSNQTVLLEA</sequence>
<dbReference type="InterPro" id="IPR000683">
    <property type="entry name" value="Gfo/Idh/MocA-like_OxRdtase_N"/>
</dbReference>
<dbReference type="PANTHER" id="PTHR43377">
    <property type="entry name" value="BILIVERDIN REDUCTASE A"/>
    <property type="match status" value="1"/>
</dbReference>
<evidence type="ECO:0000259" key="1">
    <source>
        <dbReference type="Pfam" id="PF01408"/>
    </source>
</evidence>
<protein>
    <submittedName>
        <fullName evidence="3">Gfo/Idh/MocA family oxidoreductase</fullName>
    </submittedName>
</protein>
<dbReference type="PANTHER" id="PTHR43377:SF1">
    <property type="entry name" value="BILIVERDIN REDUCTASE A"/>
    <property type="match status" value="1"/>
</dbReference>
<dbReference type="InterPro" id="IPR036291">
    <property type="entry name" value="NAD(P)-bd_dom_sf"/>
</dbReference>
<gene>
    <name evidence="3" type="ORF">I6L55_01450</name>
</gene>
<name>A0ABX8KVV7_9CORY</name>
<dbReference type="EMBL" id="CP077302">
    <property type="protein sequence ID" value="QXB18811.1"/>
    <property type="molecule type" value="Genomic_DNA"/>
</dbReference>
<evidence type="ECO:0000313" key="3">
    <source>
        <dbReference type="EMBL" id="QXB18811.1"/>
    </source>
</evidence>
<dbReference type="Pfam" id="PF22725">
    <property type="entry name" value="GFO_IDH_MocA_C3"/>
    <property type="match status" value="1"/>
</dbReference>
<dbReference type="InterPro" id="IPR051450">
    <property type="entry name" value="Gfo/Idh/MocA_Oxidoreductases"/>
</dbReference>
<evidence type="ECO:0000259" key="2">
    <source>
        <dbReference type="Pfam" id="PF22725"/>
    </source>
</evidence>
<evidence type="ECO:0000313" key="4">
    <source>
        <dbReference type="Proteomes" id="UP000683520"/>
    </source>
</evidence>
<proteinExistence type="predicted"/>
<accession>A0ABX8KVV7</accession>
<feature type="domain" description="GFO/IDH/MocA-like oxidoreductase" evidence="2">
    <location>
        <begin position="126"/>
        <end position="236"/>
    </location>
</feature>
<dbReference type="Gene3D" id="3.40.50.720">
    <property type="entry name" value="NAD(P)-binding Rossmann-like Domain"/>
    <property type="match status" value="1"/>
</dbReference>